<accession>A0ABQ5YWL1</accession>
<gene>
    <name evidence="2" type="ORF">GCM10007875_19720</name>
</gene>
<feature type="domain" description="HD-GYP" evidence="1">
    <location>
        <begin position="95"/>
        <end position="295"/>
    </location>
</feature>
<dbReference type="PANTHER" id="PTHR43155">
    <property type="entry name" value="CYCLIC DI-GMP PHOSPHODIESTERASE PA4108-RELATED"/>
    <property type="match status" value="1"/>
</dbReference>
<dbReference type="InterPro" id="IPR037522">
    <property type="entry name" value="HD_GYP_dom"/>
</dbReference>
<protein>
    <recommendedName>
        <fullName evidence="1">HD-GYP domain-containing protein</fullName>
    </recommendedName>
</protein>
<dbReference type="SUPFAM" id="SSF109604">
    <property type="entry name" value="HD-domain/PDEase-like"/>
    <property type="match status" value="1"/>
</dbReference>
<dbReference type="Pfam" id="PF13487">
    <property type="entry name" value="HD_5"/>
    <property type="match status" value="1"/>
</dbReference>
<comment type="caution">
    <text evidence="2">The sequence shown here is derived from an EMBL/GenBank/DDBJ whole genome shotgun (WGS) entry which is preliminary data.</text>
</comment>
<proteinExistence type="predicted"/>
<organism evidence="2 3">
    <name type="scientific">Limnobacter litoralis</name>
    <dbReference type="NCBI Taxonomy" id="481366"/>
    <lineage>
        <taxon>Bacteria</taxon>
        <taxon>Pseudomonadati</taxon>
        <taxon>Pseudomonadota</taxon>
        <taxon>Betaproteobacteria</taxon>
        <taxon>Burkholderiales</taxon>
        <taxon>Burkholderiaceae</taxon>
        <taxon>Limnobacter</taxon>
    </lineage>
</organism>
<dbReference type="InterPro" id="IPR003607">
    <property type="entry name" value="HD/PDEase_dom"/>
</dbReference>
<name>A0ABQ5YWL1_9BURK</name>
<evidence type="ECO:0000259" key="1">
    <source>
        <dbReference type="PROSITE" id="PS51832"/>
    </source>
</evidence>
<dbReference type="Gene3D" id="1.10.3210.10">
    <property type="entry name" value="Hypothetical protein af1432"/>
    <property type="match status" value="1"/>
</dbReference>
<reference evidence="3" key="1">
    <citation type="journal article" date="2019" name="Int. J. Syst. Evol. Microbiol.">
        <title>The Global Catalogue of Microorganisms (GCM) 10K type strain sequencing project: providing services to taxonomists for standard genome sequencing and annotation.</title>
        <authorList>
            <consortium name="The Broad Institute Genomics Platform"/>
            <consortium name="The Broad Institute Genome Sequencing Center for Infectious Disease"/>
            <person name="Wu L."/>
            <person name="Ma J."/>
        </authorList>
    </citation>
    <scope>NUCLEOTIDE SEQUENCE [LARGE SCALE GENOMIC DNA]</scope>
    <source>
        <strain evidence="3">NBRC 105857</strain>
    </source>
</reference>
<dbReference type="PROSITE" id="PS51832">
    <property type="entry name" value="HD_GYP"/>
    <property type="match status" value="1"/>
</dbReference>
<sequence length="361" mass="40337">MLINLSNSMVVNHLLKSQSIRPEQLYLHSGRRASNVNRVATEGYFALECELSQTTLLYLSACDLFEDLHCCYQVLSKAMSDEDPEVFVSVIVQLVKRFKHIAISNFDLAYAYLAWHTGDDYPVMHHLLVALTAARVAMQSQMFCEEEVDSIVSAALTMNISMLSLQARLRTQVEPLSRDQKELIRKHPEQSADKLQLLGVQDPVWMDVVRSHHELPDGTGYPRQIKNQHSGSVLLSVCDSFNARMAQREYRKNFTAEQAVKDLFDQGDALYSNFTAILLEELGIYPAGSLVQLAGNQIGCSLIRGQTAITPVVLVFRNLNKSGVAAEIIDTAQNGFGVRNAIPRRDLGDLPTLLDLMARVV</sequence>
<dbReference type="CDD" id="cd00077">
    <property type="entry name" value="HDc"/>
    <property type="match status" value="1"/>
</dbReference>
<dbReference type="RefSeq" id="WP_284281568.1">
    <property type="nucleotide sequence ID" value="NZ_BSOJ01000019.1"/>
</dbReference>
<keyword evidence="3" id="KW-1185">Reference proteome</keyword>
<evidence type="ECO:0000313" key="2">
    <source>
        <dbReference type="EMBL" id="GLR26882.1"/>
    </source>
</evidence>
<evidence type="ECO:0000313" key="3">
    <source>
        <dbReference type="Proteomes" id="UP001156664"/>
    </source>
</evidence>
<dbReference type="PANTHER" id="PTHR43155:SF2">
    <property type="entry name" value="CYCLIC DI-GMP PHOSPHODIESTERASE PA4108"/>
    <property type="match status" value="1"/>
</dbReference>
<dbReference type="EMBL" id="BSOJ01000019">
    <property type="protein sequence ID" value="GLR26882.1"/>
    <property type="molecule type" value="Genomic_DNA"/>
</dbReference>
<dbReference type="Proteomes" id="UP001156664">
    <property type="component" value="Unassembled WGS sequence"/>
</dbReference>